<dbReference type="STRING" id="1797989.A3H66_01120"/>
<accession>A0A1F5SCZ0</accession>
<sequence length="62" mass="7238">MKAMSNMRQDFVAAHLRSQLDRLNTVLGDIENQGDTDCEYTRESLKEIEINIRQIRKLCVNI</sequence>
<gene>
    <name evidence="1" type="ORF">A3H66_01120</name>
</gene>
<evidence type="ECO:0000313" key="2">
    <source>
        <dbReference type="Proteomes" id="UP000178783"/>
    </source>
</evidence>
<organism evidence="1 2">
    <name type="scientific">Candidatus Falkowbacteria bacterium RIFCSPLOWO2_02_FULL_45_21</name>
    <dbReference type="NCBI Taxonomy" id="1797989"/>
    <lineage>
        <taxon>Bacteria</taxon>
        <taxon>Candidatus Falkowiibacteriota</taxon>
    </lineage>
</organism>
<name>A0A1F5SCZ0_9BACT</name>
<reference evidence="1 2" key="1">
    <citation type="journal article" date="2016" name="Nat. Commun.">
        <title>Thousands of microbial genomes shed light on interconnected biogeochemical processes in an aquifer system.</title>
        <authorList>
            <person name="Anantharaman K."/>
            <person name="Brown C.T."/>
            <person name="Hug L.A."/>
            <person name="Sharon I."/>
            <person name="Castelle C.J."/>
            <person name="Probst A.J."/>
            <person name="Thomas B.C."/>
            <person name="Singh A."/>
            <person name="Wilkins M.J."/>
            <person name="Karaoz U."/>
            <person name="Brodie E.L."/>
            <person name="Williams K.H."/>
            <person name="Hubbard S.S."/>
            <person name="Banfield J.F."/>
        </authorList>
    </citation>
    <scope>NUCLEOTIDE SEQUENCE [LARGE SCALE GENOMIC DNA]</scope>
</reference>
<protein>
    <submittedName>
        <fullName evidence="1">Uncharacterized protein</fullName>
    </submittedName>
</protein>
<comment type="caution">
    <text evidence="1">The sequence shown here is derived from an EMBL/GenBank/DDBJ whole genome shotgun (WGS) entry which is preliminary data.</text>
</comment>
<evidence type="ECO:0000313" key="1">
    <source>
        <dbReference type="EMBL" id="OGF24509.1"/>
    </source>
</evidence>
<dbReference type="EMBL" id="MFFW01000012">
    <property type="protein sequence ID" value="OGF24509.1"/>
    <property type="molecule type" value="Genomic_DNA"/>
</dbReference>
<dbReference type="AlphaFoldDB" id="A0A1F5SCZ0"/>
<proteinExistence type="predicted"/>
<dbReference type="Proteomes" id="UP000178783">
    <property type="component" value="Unassembled WGS sequence"/>
</dbReference>